<dbReference type="InterPro" id="IPR009582">
    <property type="entry name" value="Spc2/SPCS2"/>
</dbReference>
<dbReference type="AlphaFoldDB" id="A0A3M6WXU7"/>
<evidence type="ECO:0000313" key="11">
    <source>
        <dbReference type="EMBL" id="RMX83239.1"/>
    </source>
</evidence>
<evidence type="ECO:0000256" key="10">
    <source>
        <dbReference type="SAM" id="Phobius"/>
    </source>
</evidence>
<feature type="compositionally biased region" description="Low complexity" evidence="9">
    <location>
        <begin position="630"/>
        <end position="642"/>
    </location>
</feature>
<dbReference type="GO" id="GO:0045047">
    <property type="term" value="P:protein targeting to ER"/>
    <property type="evidence" value="ECO:0007669"/>
    <property type="project" value="TreeGrafter"/>
</dbReference>
<dbReference type="Proteomes" id="UP000281245">
    <property type="component" value="Unassembled WGS sequence"/>
</dbReference>
<dbReference type="OrthoDB" id="29558at2759"/>
<proteinExistence type="inferred from homology"/>
<feature type="transmembrane region" description="Helical" evidence="10">
    <location>
        <begin position="41"/>
        <end position="59"/>
    </location>
</feature>
<keyword evidence="7 10" id="KW-0472">Membrane</keyword>
<feature type="compositionally biased region" description="Basic and acidic residues" evidence="9">
    <location>
        <begin position="392"/>
        <end position="405"/>
    </location>
</feature>
<feature type="transmembrane region" description="Helical" evidence="10">
    <location>
        <begin position="71"/>
        <end position="91"/>
    </location>
</feature>
<sequence>MSGEAKISPHSLPDLKNTTDDALGNYLRGLNFQQDNSKLDTRLAIGYTSVLIAAATFVADYKLGWEATKGWTAVAVMCYGILNAAFTYWMWGVEKGLVFEGKKDGKHISLASKTKKHEPTYFLAVTVTDSATNTPVLKELQAPFTTWFTADGYFVAKPFQQWLATSSETVGDADPKNASRVERDQIAAPSPEVEAVAVSDTRLLVQIWSKSISHHLGTSMSVVDAQDDWLMDQHFDDAFSQTFGIDTSLPESTHLQDLQAGYAGIYDDLQPFAEQIGSEERPVWADLRPFEFNEWINSAEMVSVEEDETPTSSLNHQEQAQPLELETAALPEQVDGHMSSMQQSVALTPSQNHQGQHQPWEIQSEFSSEQTDGHGSQDGEGTTMPNKGEPWPGEHSHDRLFDLPDHQPNFQEGNFGILDFGDGNVKSDIPAQFQQQPLEDENSSLPPGSFPFEHPDYSGPITPDFVSQPKEGVNTSAFSGSSQVGHNDARSSIAPLPQSAHKLKYVHTCDPEDATLAVHFIIGHTTSKTGVFRMNFTQKIDVPRSGGVKERLWRCPRSDCKICKASRTGSHIGEKIAKDLGVEDAFSGKSRKRKVQQVEHEDAHSEANGAKRQMLEETSTSSTGQPVSTLPLAQAPAPIQPIETDFHPPAFMTPPTTTSEARLTSSPAAYDTDHSASD</sequence>
<evidence type="ECO:0000313" key="13">
    <source>
        <dbReference type="Proteomes" id="UP000281245"/>
    </source>
</evidence>
<feature type="compositionally biased region" description="Polar residues" evidence="9">
    <location>
        <begin position="339"/>
        <end position="357"/>
    </location>
</feature>
<dbReference type="PANTHER" id="PTHR13085:SF0">
    <property type="entry name" value="SIGNAL PEPTIDASE COMPLEX SUBUNIT 2"/>
    <property type="match status" value="1"/>
</dbReference>
<dbReference type="EMBL" id="QWIJ01000366">
    <property type="protein sequence ID" value="RMX83239.1"/>
    <property type="molecule type" value="Genomic_DNA"/>
</dbReference>
<keyword evidence="6 10" id="KW-1133">Transmembrane helix</keyword>
<accession>A0A3M6WXU7</accession>
<evidence type="ECO:0000256" key="4">
    <source>
        <dbReference type="ARBA" id="ARBA00022692"/>
    </source>
</evidence>
<evidence type="ECO:0000256" key="7">
    <source>
        <dbReference type="ARBA" id="ARBA00023136"/>
    </source>
</evidence>
<feature type="compositionally biased region" description="Basic and acidic residues" evidence="9">
    <location>
        <begin position="596"/>
        <end position="605"/>
    </location>
</feature>
<comment type="similarity">
    <text evidence="2">Belongs to the SPCS2 family.</text>
</comment>
<protein>
    <recommendedName>
        <fullName evidence="3">Signal peptidase complex subunit 2</fullName>
    </recommendedName>
</protein>
<evidence type="ECO:0000256" key="3">
    <source>
        <dbReference type="ARBA" id="ARBA00017057"/>
    </source>
</evidence>
<dbReference type="GO" id="GO:0005787">
    <property type="term" value="C:signal peptidase complex"/>
    <property type="evidence" value="ECO:0007669"/>
    <property type="project" value="InterPro"/>
</dbReference>
<comment type="caution">
    <text evidence="11">The sequence shown here is derived from an EMBL/GenBank/DDBJ whole genome shotgun (WGS) entry which is preliminary data.</text>
</comment>
<keyword evidence="4 10" id="KW-0812">Transmembrane</keyword>
<evidence type="ECO:0000256" key="6">
    <source>
        <dbReference type="ARBA" id="ARBA00022989"/>
    </source>
</evidence>
<evidence type="ECO:0000313" key="14">
    <source>
        <dbReference type="Proteomes" id="UP000282582"/>
    </source>
</evidence>
<reference evidence="13 14" key="1">
    <citation type="journal article" date="2018" name="BMC Genomics">
        <title>Genomic evidence for intraspecific hybridization in a clonal and extremely halotolerant yeast.</title>
        <authorList>
            <person name="Gostincar C."/>
            <person name="Stajich J.E."/>
            <person name="Zupancic J."/>
            <person name="Zalar P."/>
            <person name="Gunde-Cimerman N."/>
        </authorList>
    </citation>
    <scope>NUCLEOTIDE SEQUENCE [LARGE SCALE GENOMIC DNA]</scope>
    <source>
        <strain evidence="12 14">EXF-6654</strain>
        <strain evidence="11 13">EXF-6656</strain>
    </source>
</reference>
<gene>
    <name evidence="12" type="ORF">D0868_05365</name>
    <name evidence="11" type="ORF">D0869_05454</name>
</gene>
<organism evidence="11 13">
    <name type="scientific">Hortaea werneckii</name>
    <name type="common">Black yeast</name>
    <name type="synonym">Cladosporium werneckii</name>
    <dbReference type="NCBI Taxonomy" id="91943"/>
    <lineage>
        <taxon>Eukaryota</taxon>
        <taxon>Fungi</taxon>
        <taxon>Dikarya</taxon>
        <taxon>Ascomycota</taxon>
        <taxon>Pezizomycotina</taxon>
        <taxon>Dothideomycetes</taxon>
        <taxon>Dothideomycetidae</taxon>
        <taxon>Mycosphaerellales</taxon>
        <taxon>Teratosphaeriaceae</taxon>
        <taxon>Hortaea</taxon>
    </lineage>
</organism>
<feature type="region of interest" description="Disordered" evidence="9">
    <location>
        <begin position="336"/>
        <end position="408"/>
    </location>
</feature>
<keyword evidence="5" id="KW-0256">Endoplasmic reticulum</keyword>
<comment type="function">
    <text evidence="8">Component of the signal peptidase complex (SPC) which catalyzes the cleavage of N-terminal signal sequences from nascent proteins as they are translocated into the lumen of the endoplasmic reticulum. Enhances the enzymatic activity of SPC and facilitates the interactions between different components of the translocation site.</text>
</comment>
<dbReference type="Proteomes" id="UP000282582">
    <property type="component" value="Unassembled WGS sequence"/>
</dbReference>
<name>A0A3M6WXU7_HORWE</name>
<dbReference type="Pfam" id="PF06703">
    <property type="entry name" value="SPC25"/>
    <property type="match status" value="1"/>
</dbReference>
<evidence type="ECO:0000256" key="8">
    <source>
        <dbReference type="ARBA" id="ARBA00045608"/>
    </source>
</evidence>
<comment type="subcellular location">
    <subcellularLocation>
        <location evidence="1">Endoplasmic reticulum membrane</location>
        <topology evidence="1">Multi-pass membrane protein</topology>
    </subcellularLocation>
</comment>
<feature type="region of interest" description="Disordered" evidence="9">
    <location>
        <begin position="588"/>
        <end position="678"/>
    </location>
</feature>
<evidence type="ECO:0000256" key="2">
    <source>
        <dbReference type="ARBA" id="ARBA00007324"/>
    </source>
</evidence>
<feature type="compositionally biased region" description="Polar residues" evidence="9">
    <location>
        <begin position="616"/>
        <end position="628"/>
    </location>
</feature>
<dbReference type="EMBL" id="QWIK01000369">
    <property type="protein sequence ID" value="RMY07413.1"/>
    <property type="molecule type" value="Genomic_DNA"/>
</dbReference>
<dbReference type="GO" id="GO:0006465">
    <property type="term" value="P:signal peptide processing"/>
    <property type="evidence" value="ECO:0007669"/>
    <property type="project" value="InterPro"/>
</dbReference>
<evidence type="ECO:0000256" key="5">
    <source>
        <dbReference type="ARBA" id="ARBA00022824"/>
    </source>
</evidence>
<evidence type="ECO:0000313" key="12">
    <source>
        <dbReference type="EMBL" id="RMY07413.1"/>
    </source>
</evidence>
<evidence type="ECO:0000256" key="1">
    <source>
        <dbReference type="ARBA" id="ARBA00004477"/>
    </source>
</evidence>
<dbReference type="PANTHER" id="PTHR13085">
    <property type="entry name" value="MICROSOMAL SIGNAL PEPTIDASE 25 KDA SUBUNIT"/>
    <property type="match status" value="1"/>
</dbReference>
<evidence type="ECO:0000256" key="9">
    <source>
        <dbReference type="SAM" id="MobiDB-lite"/>
    </source>
</evidence>
<feature type="compositionally biased region" description="Polar residues" evidence="9">
    <location>
        <begin position="654"/>
        <end position="667"/>
    </location>
</feature>